<gene>
    <name evidence="3" type="ORF">SAMN05443248_4083</name>
</gene>
<evidence type="ECO:0000313" key="3">
    <source>
        <dbReference type="EMBL" id="SHH21333.1"/>
    </source>
</evidence>
<feature type="domain" description="SMP-30/Gluconolactonase/LRE-like region" evidence="2">
    <location>
        <begin position="85"/>
        <end position="251"/>
    </location>
</feature>
<dbReference type="OrthoDB" id="7675395at2"/>
<feature type="chain" id="PRO_5012838740" evidence="1">
    <location>
        <begin position="21"/>
        <end position="288"/>
    </location>
</feature>
<organism evidence="3 4">
    <name type="scientific">Bradyrhizobium erythrophlei</name>
    <dbReference type="NCBI Taxonomy" id="1437360"/>
    <lineage>
        <taxon>Bacteria</taxon>
        <taxon>Pseudomonadati</taxon>
        <taxon>Pseudomonadota</taxon>
        <taxon>Alphaproteobacteria</taxon>
        <taxon>Hyphomicrobiales</taxon>
        <taxon>Nitrobacteraceae</taxon>
        <taxon>Bradyrhizobium</taxon>
    </lineage>
</organism>
<dbReference type="Pfam" id="PF08450">
    <property type="entry name" value="SGL"/>
    <property type="match status" value="1"/>
</dbReference>
<evidence type="ECO:0000259" key="2">
    <source>
        <dbReference type="Pfam" id="PF08450"/>
    </source>
</evidence>
<evidence type="ECO:0000256" key="1">
    <source>
        <dbReference type="SAM" id="SignalP"/>
    </source>
</evidence>
<dbReference type="InterPro" id="IPR013658">
    <property type="entry name" value="SGL"/>
</dbReference>
<dbReference type="Gene3D" id="2.120.10.30">
    <property type="entry name" value="TolB, C-terminal domain"/>
    <property type="match status" value="1"/>
</dbReference>
<feature type="signal peptide" evidence="1">
    <location>
        <begin position="1"/>
        <end position="20"/>
    </location>
</feature>
<dbReference type="AlphaFoldDB" id="A0A1M5R677"/>
<name>A0A1M5R677_9BRAD</name>
<accession>A0A1M5R677</accession>
<proteinExistence type="predicted"/>
<dbReference type="RefSeq" id="WP_079602947.1">
    <property type="nucleotide sequence ID" value="NZ_LT670817.1"/>
</dbReference>
<keyword evidence="1" id="KW-0732">Signal</keyword>
<evidence type="ECO:0000313" key="4">
    <source>
        <dbReference type="Proteomes" id="UP000189796"/>
    </source>
</evidence>
<dbReference type="InterPro" id="IPR011042">
    <property type="entry name" value="6-blade_b-propeller_TolB-like"/>
</dbReference>
<reference evidence="3 4" key="1">
    <citation type="submission" date="2016-11" db="EMBL/GenBank/DDBJ databases">
        <authorList>
            <person name="Jaros S."/>
            <person name="Januszkiewicz K."/>
            <person name="Wedrychowicz H."/>
        </authorList>
    </citation>
    <scope>NUCLEOTIDE SEQUENCE [LARGE SCALE GENOMIC DNA]</scope>
    <source>
        <strain evidence="3 4">GAS138</strain>
    </source>
</reference>
<dbReference type="SUPFAM" id="SSF101898">
    <property type="entry name" value="NHL repeat"/>
    <property type="match status" value="1"/>
</dbReference>
<dbReference type="Proteomes" id="UP000189796">
    <property type="component" value="Chromosome I"/>
</dbReference>
<protein>
    <submittedName>
        <fullName evidence="3">Sugar lactone lactonase YvrE</fullName>
    </submittedName>
</protein>
<dbReference type="EMBL" id="LT670817">
    <property type="protein sequence ID" value="SHH21333.1"/>
    <property type="molecule type" value="Genomic_DNA"/>
</dbReference>
<sequence>MRTTQLSVIVFAVLTFNAVAAEPQKLWETSGFKQPESVVFDRAAGAIYVSNVNGDPMKKDGNGFISKLGPDGKVVTMEWVKGLDSPTGLALANGKLYAADVDRIAEIDIAKGEITKRYEAPGSKFLNDLAADKTGRVYASDMVTNSIWVLDGGKLSLLMQDDALDNPNGLLAEDGRLVVASWGKMAPDFSTKVPGHMKAVDLATKKVSALGDSTPAGNFDGVEPDGKGGYLVTDWVSGGLFQVAKDGKPTRLLPLAKGSADLGVGPDGIIMIPMMMDGTVHAYRLDTR</sequence>